<keyword evidence="2 5" id="KW-0689">Ribosomal protein</keyword>
<dbReference type="Gene3D" id="3.90.1030.10">
    <property type="entry name" value="Ribosomal protein L17"/>
    <property type="match status" value="1"/>
</dbReference>
<gene>
    <name evidence="8" type="ORF">A3F00_01440</name>
</gene>
<evidence type="ECO:0000256" key="5">
    <source>
        <dbReference type="RuleBase" id="RU000660"/>
    </source>
</evidence>
<feature type="region of interest" description="Disordered" evidence="7">
    <location>
        <begin position="117"/>
        <end position="178"/>
    </location>
</feature>
<dbReference type="GO" id="GO:0006412">
    <property type="term" value="P:translation"/>
    <property type="evidence" value="ECO:0007669"/>
    <property type="project" value="InterPro"/>
</dbReference>
<dbReference type="EMBL" id="MFDE01000018">
    <property type="protein sequence ID" value="OGE38540.1"/>
    <property type="molecule type" value="Genomic_DNA"/>
</dbReference>
<evidence type="ECO:0000256" key="6">
    <source>
        <dbReference type="RuleBase" id="RU000661"/>
    </source>
</evidence>
<evidence type="ECO:0000313" key="9">
    <source>
        <dbReference type="Proteomes" id="UP000176527"/>
    </source>
</evidence>
<dbReference type="InterPro" id="IPR047859">
    <property type="entry name" value="Ribosomal_bL17_CS"/>
</dbReference>
<dbReference type="Proteomes" id="UP000176527">
    <property type="component" value="Unassembled WGS sequence"/>
</dbReference>
<protein>
    <recommendedName>
        <fullName evidence="4 6">50S ribosomal protein L17</fullName>
    </recommendedName>
</protein>
<dbReference type="SUPFAM" id="SSF64263">
    <property type="entry name" value="Prokaryotic ribosomal protein L17"/>
    <property type="match status" value="1"/>
</dbReference>
<evidence type="ECO:0000256" key="7">
    <source>
        <dbReference type="SAM" id="MobiDB-lite"/>
    </source>
</evidence>
<feature type="compositionally biased region" description="Basic and acidic residues" evidence="7">
    <location>
        <begin position="144"/>
        <end position="154"/>
    </location>
</feature>
<comment type="similarity">
    <text evidence="1 5">Belongs to the bacterial ribosomal protein bL17 family.</text>
</comment>
<dbReference type="InterPro" id="IPR036373">
    <property type="entry name" value="Ribosomal_bL17_sf"/>
</dbReference>
<organism evidence="8 9">
    <name type="scientific">Candidatus Daviesbacteria bacterium RIFCSPHIGHO2_12_FULL_37_11</name>
    <dbReference type="NCBI Taxonomy" id="1797777"/>
    <lineage>
        <taxon>Bacteria</taxon>
        <taxon>Candidatus Daviesiibacteriota</taxon>
    </lineage>
</organism>
<accession>A0A1F5KCL7</accession>
<comment type="caution">
    <text evidence="8">The sequence shown here is derived from an EMBL/GenBank/DDBJ whole genome shotgun (WGS) entry which is preliminary data.</text>
</comment>
<dbReference type="AlphaFoldDB" id="A0A1F5KCL7"/>
<dbReference type="Pfam" id="PF01196">
    <property type="entry name" value="Ribosomal_L17"/>
    <property type="match status" value="1"/>
</dbReference>
<dbReference type="GO" id="GO:0022625">
    <property type="term" value="C:cytosolic large ribosomal subunit"/>
    <property type="evidence" value="ECO:0007669"/>
    <property type="project" value="TreeGrafter"/>
</dbReference>
<keyword evidence="3 5" id="KW-0687">Ribonucleoprotein</keyword>
<dbReference type="PANTHER" id="PTHR14413">
    <property type="entry name" value="RIBOSOMAL PROTEIN L17"/>
    <property type="match status" value="1"/>
</dbReference>
<name>A0A1F5KCL7_9BACT</name>
<reference evidence="8 9" key="1">
    <citation type="journal article" date="2016" name="Nat. Commun.">
        <title>Thousands of microbial genomes shed light on interconnected biogeochemical processes in an aquifer system.</title>
        <authorList>
            <person name="Anantharaman K."/>
            <person name="Brown C.T."/>
            <person name="Hug L.A."/>
            <person name="Sharon I."/>
            <person name="Castelle C.J."/>
            <person name="Probst A.J."/>
            <person name="Thomas B.C."/>
            <person name="Singh A."/>
            <person name="Wilkins M.J."/>
            <person name="Karaoz U."/>
            <person name="Brodie E.L."/>
            <person name="Williams K.H."/>
            <person name="Hubbard S.S."/>
            <person name="Banfield J.F."/>
        </authorList>
    </citation>
    <scope>NUCLEOTIDE SEQUENCE [LARGE SCALE GENOMIC DNA]</scope>
</reference>
<evidence type="ECO:0000256" key="1">
    <source>
        <dbReference type="ARBA" id="ARBA00008777"/>
    </source>
</evidence>
<dbReference type="PROSITE" id="PS01167">
    <property type="entry name" value="RIBOSOMAL_L17"/>
    <property type="match status" value="1"/>
</dbReference>
<dbReference type="PANTHER" id="PTHR14413:SF16">
    <property type="entry name" value="LARGE RIBOSOMAL SUBUNIT PROTEIN BL17M"/>
    <property type="match status" value="1"/>
</dbReference>
<dbReference type="NCBIfam" id="TIGR00059">
    <property type="entry name" value="L17"/>
    <property type="match status" value="1"/>
</dbReference>
<evidence type="ECO:0000313" key="8">
    <source>
        <dbReference type="EMBL" id="OGE38540.1"/>
    </source>
</evidence>
<sequence>MRHRVYGKHLGRDKNARTALFKNLVGSLILHGQIVTTESKAKAIKGLVDKIITQAKSKEARRLVSQFLVQKNIQDKLFKDVVPLLKERSSGYTSIIKLGNRLGDNAMKVKMSLLLKSSDKSQESSKEKSKLKSKSKNKTVILSETKDIIPKKLDSSPSTNAQDQNDKNKSLKRGVKKS</sequence>
<feature type="compositionally biased region" description="Basic and acidic residues" evidence="7">
    <location>
        <begin position="117"/>
        <end position="130"/>
    </location>
</feature>
<dbReference type="GO" id="GO:0003735">
    <property type="term" value="F:structural constituent of ribosome"/>
    <property type="evidence" value="ECO:0007669"/>
    <property type="project" value="InterPro"/>
</dbReference>
<evidence type="ECO:0000256" key="4">
    <source>
        <dbReference type="ARBA" id="ARBA00035494"/>
    </source>
</evidence>
<proteinExistence type="inferred from homology"/>
<dbReference type="InterPro" id="IPR000456">
    <property type="entry name" value="Ribosomal_bL17"/>
</dbReference>
<evidence type="ECO:0000256" key="2">
    <source>
        <dbReference type="ARBA" id="ARBA00022980"/>
    </source>
</evidence>
<evidence type="ECO:0000256" key="3">
    <source>
        <dbReference type="ARBA" id="ARBA00023274"/>
    </source>
</evidence>